<reference evidence="1" key="1">
    <citation type="submission" date="2019-08" db="EMBL/GenBank/DDBJ databases">
        <authorList>
            <person name="Kucharzyk K."/>
            <person name="Murdoch R.W."/>
            <person name="Higgins S."/>
            <person name="Loffler F."/>
        </authorList>
    </citation>
    <scope>NUCLEOTIDE SEQUENCE</scope>
</reference>
<proteinExistence type="predicted"/>
<gene>
    <name evidence="1" type="ORF">SDC9_185197</name>
</gene>
<evidence type="ECO:0000313" key="1">
    <source>
        <dbReference type="EMBL" id="MPN37677.1"/>
    </source>
</evidence>
<sequence length="71" mass="8018">MLKELEIPLTAQQLKEAAGFAGKRASLRNGVVREKICAWRQSIFVGELNVFPAIHKASRWRKIGTIHFNGE</sequence>
<organism evidence="1">
    <name type="scientific">bioreactor metagenome</name>
    <dbReference type="NCBI Taxonomy" id="1076179"/>
    <lineage>
        <taxon>unclassified sequences</taxon>
        <taxon>metagenomes</taxon>
        <taxon>ecological metagenomes</taxon>
    </lineage>
</organism>
<name>A0A645HF62_9ZZZZ</name>
<dbReference type="AlphaFoldDB" id="A0A645HF62"/>
<comment type="caution">
    <text evidence="1">The sequence shown here is derived from an EMBL/GenBank/DDBJ whole genome shotgun (WGS) entry which is preliminary data.</text>
</comment>
<accession>A0A645HF62</accession>
<dbReference type="EMBL" id="VSSQ01092457">
    <property type="protein sequence ID" value="MPN37677.1"/>
    <property type="molecule type" value="Genomic_DNA"/>
</dbReference>
<protein>
    <submittedName>
        <fullName evidence="1">Uncharacterized protein</fullName>
    </submittedName>
</protein>